<accession>A0ABQ3XGJ7</accession>
<name>A0ABQ3XGJ7_9ACTN</name>
<evidence type="ECO:0000313" key="3">
    <source>
        <dbReference type="Proteomes" id="UP000612282"/>
    </source>
</evidence>
<dbReference type="InterPro" id="IPR001695">
    <property type="entry name" value="Lysyl_oxidase"/>
</dbReference>
<feature type="compositionally biased region" description="Basic residues" evidence="1">
    <location>
        <begin position="1"/>
        <end position="12"/>
    </location>
</feature>
<dbReference type="InterPro" id="IPR013783">
    <property type="entry name" value="Ig-like_fold"/>
</dbReference>
<protein>
    <recommendedName>
        <fullName evidence="4">Lysyl oxidase</fullName>
    </recommendedName>
</protein>
<dbReference type="Pfam" id="PF01186">
    <property type="entry name" value="Lysyl_oxidase"/>
    <property type="match status" value="1"/>
</dbReference>
<feature type="region of interest" description="Disordered" evidence="1">
    <location>
        <begin position="1"/>
        <end position="28"/>
    </location>
</feature>
<gene>
    <name evidence="2" type="ORF">Aco03nite_060300</name>
</gene>
<comment type="caution">
    <text evidence="2">The sequence shown here is derived from an EMBL/GenBank/DDBJ whole genome shotgun (WGS) entry which is preliminary data.</text>
</comment>
<dbReference type="Proteomes" id="UP000612282">
    <property type="component" value="Unassembled WGS sequence"/>
</dbReference>
<organism evidence="2 3">
    <name type="scientific">Actinoplanes couchii</name>
    <dbReference type="NCBI Taxonomy" id="403638"/>
    <lineage>
        <taxon>Bacteria</taxon>
        <taxon>Bacillati</taxon>
        <taxon>Actinomycetota</taxon>
        <taxon>Actinomycetes</taxon>
        <taxon>Micromonosporales</taxon>
        <taxon>Micromonosporaceae</taxon>
        <taxon>Actinoplanes</taxon>
    </lineage>
</organism>
<evidence type="ECO:0008006" key="4">
    <source>
        <dbReference type="Google" id="ProtNLM"/>
    </source>
</evidence>
<sequence length="553" mass="59150">MVRQRPEHRRPHDRKDSMTDPTNHRRRRSRLLTLGAVTGTLALTAAGVGVAQAAAAPPALSFRASTSAVTAERYEYEGTSWLSFDLGLHVVAGQDAFEIWAKRTGYDKPITAERVVTQNGKKKKVALPAGTVTDFWGLKDFTKITIVDEAGKPVTEYTTAFCGNAWTSARTRPDAPAANPYPTSCGGYNPFTLGQVWGVQAGWSANVPDQPVYDGTGPEFDLAPGKYTATATVNPAYQQMFGIPAASSTATVAVTVVDESRGGEAGLLAARKADTAREPSSAPPLEDEHALHAGQGDAARQVSSYLPEFRAPAKRPAGTLKAAPASGPKPDLRSLPAWGISLSEEEGRTFINFGATVWNAGTSPLLVDGFRRSGADSGLMDAYQYFFDAKGNQVGSKEAGTMEWDPREGHKHWHFTDFAQYNLLAADKALAVRSGKEAFCLANTDAVDFTIAGAKWRPENTSLETSCGADTVVAVREVLDIGNGDTYTQDRPGQSFEITDLPNGTYYIEVLANPDNKLAELSTSNNTALREVILGGTPDARTLVVPPVHGIDG</sequence>
<evidence type="ECO:0000313" key="2">
    <source>
        <dbReference type="EMBL" id="GID57626.1"/>
    </source>
</evidence>
<proteinExistence type="predicted"/>
<dbReference type="Gene3D" id="2.60.40.10">
    <property type="entry name" value="Immunoglobulins"/>
    <property type="match status" value="1"/>
</dbReference>
<keyword evidence="3" id="KW-1185">Reference proteome</keyword>
<reference evidence="2 3" key="1">
    <citation type="submission" date="2021-01" db="EMBL/GenBank/DDBJ databases">
        <title>Whole genome shotgun sequence of Actinoplanes couchii NBRC 106145.</title>
        <authorList>
            <person name="Komaki H."/>
            <person name="Tamura T."/>
        </authorList>
    </citation>
    <scope>NUCLEOTIDE SEQUENCE [LARGE SCALE GENOMIC DNA]</scope>
    <source>
        <strain evidence="2 3">NBRC 106145</strain>
    </source>
</reference>
<evidence type="ECO:0000256" key="1">
    <source>
        <dbReference type="SAM" id="MobiDB-lite"/>
    </source>
</evidence>
<dbReference type="EMBL" id="BOMG01000074">
    <property type="protein sequence ID" value="GID57626.1"/>
    <property type="molecule type" value="Genomic_DNA"/>
</dbReference>